<dbReference type="HOGENOM" id="CLU_067755_0_1_2"/>
<feature type="transmembrane region" description="Helical" evidence="1">
    <location>
        <begin position="221"/>
        <end position="244"/>
    </location>
</feature>
<keyword evidence="4" id="KW-1185">Reference proteome</keyword>
<reference evidence="4" key="1">
    <citation type="submission" date="2011-12" db="EMBL/GenBank/DDBJ databases">
        <title>Complete sequence of Methanoregula formicicum SMSP.</title>
        <authorList>
            <person name="Lucas S."/>
            <person name="Han J."/>
            <person name="Lapidus A."/>
            <person name="Cheng J.-F."/>
            <person name="Goodwin L."/>
            <person name="Pitluck S."/>
            <person name="Peters L."/>
            <person name="Ovchinnikova G."/>
            <person name="Teshima H."/>
            <person name="Detter J.C."/>
            <person name="Han C."/>
            <person name="Tapia R."/>
            <person name="Land M."/>
            <person name="Hauser L."/>
            <person name="Kyrpides N."/>
            <person name="Ivanova N."/>
            <person name="Pagani I."/>
            <person name="Imachi H."/>
            <person name="Tamaki H."/>
            <person name="Sekiguchi Y."/>
            <person name="Kamagata Y."/>
            <person name="Cadillo-Quiroz H."/>
            <person name="Zinder S."/>
            <person name="Liu W.-T."/>
            <person name="Woyke T."/>
        </authorList>
    </citation>
    <scope>NUCLEOTIDE SEQUENCE [LARGE SCALE GENOMIC DNA]</scope>
    <source>
        <strain evidence="4">DSM 22288 / NBRC 105244 / SMSP</strain>
    </source>
</reference>
<keyword evidence="1" id="KW-0472">Membrane</keyword>
<reference evidence="3 4" key="2">
    <citation type="journal article" date="2014" name="Genome Announc.">
        <title>Complete Genome Sequence of Methanoregula formicica SMSPT, a Mesophilic Hydrogenotrophic Methanogen Isolated from a Methanogenic Upflow Anaerobic Sludge Blanket Reactor.</title>
        <authorList>
            <person name="Yamamoto K."/>
            <person name="Tamaki H."/>
            <person name="Cadillo-Quiroz H."/>
            <person name="Imachi H."/>
            <person name="Kyrpides N."/>
            <person name="Woyke T."/>
            <person name="Goodwin L."/>
            <person name="Zinder S.H."/>
            <person name="Kamagata Y."/>
            <person name="Liu W.T."/>
        </authorList>
    </citation>
    <scope>NUCLEOTIDE SEQUENCE [LARGE SCALE GENOMIC DNA]</scope>
    <source>
        <strain evidence="4">DSM 22288 / NBRC 105244 / SMSP</strain>
    </source>
</reference>
<evidence type="ECO:0000256" key="1">
    <source>
        <dbReference type="SAM" id="Phobius"/>
    </source>
</evidence>
<dbReference type="InterPro" id="IPR012429">
    <property type="entry name" value="HGSNAT_cat"/>
</dbReference>
<feature type="transmembrane region" description="Helical" evidence="1">
    <location>
        <begin position="111"/>
        <end position="130"/>
    </location>
</feature>
<feature type="transmembrane region" description="Helical" evidence="1">
    <location>
        <begin position="47"/>
        <end position="66"/>
    </location>
</feature>
<dbReference type="KEGG" id="mfo:Metfor_1394"/>
<keyword evidence="1" id="KW-0812">Transmembrane</keyword>
<organism evidence="3 4">
    <name type="scientific">Methanoregula formicica (strain DSM 22288 / NBRC 105244 / SMSP)</name>
    <dbReference type="NCBI Taxonomy" id="593750"/>
    <lineage>
        <taxon>Archaea</taxon>
        <taxon>Methanobacteriati</taxon>
        <taxon>Methanobacteriota</taxon>
        <taxon>Stenosarchaea group</taxon>
        <taxon>Methanomicrobia</taxon>
        <taxon>Methanomicrobiales</taxon>
        <taxon>Methanoregulaceae</taxon>
        <taxon>Methanoregula</taxon>
    </lineage>
</organism>
<gene>
    <name evidence="3" type="ordered locus">Metfor_1394</name>
</gene>
<feature type="transmembrane region" description="Helical" evidence="1">
    <location>
        <begin position="142"/>
        <end position="169"/>
    </location>
</feature>
<dbReference type="InParanoid" id="L0HCG2"/>
<evidence type="ECO:0000313" key="4">
    <source>
        <dbReference type="Proteomes" id="UP000010824"/>
    </source>
</evidence>
<dbReference type="Proteomes" id="UP000010824">
    <property type="component" value="Chromosome"/>
</dbReference>
<feature type="domain" description="Heparan-alpha-glucosaminide N-acetyltransferase catalytic" evidence="2">
    <location>
        <begin position="6"/>
        <end position="235"/>
    </location>
</feature>
<feature type="transmembrane region" description="Helical" evidence="1">
    <location>
        <begin position="86"/>
        <end position="105"/>
    </location>
</feature>
<dbReference type="OrthoDB" id="51594at2157"/>
<evidence type="ECO:0000313" key="3">
    <source>
        <dbReference type="EMBL" id="AGB02432.1"/>
    </source>
</evidence>
<dbReference type="STRING" id="593750.Metfor_1394"/>
<name>L0HCG2_METFS</name>
<dbReference type="GeneID" id="14307783"/>
<dbReference type="RefSeq" id="WP_015285395.1">
    <property type="nucleotide sequence ID" value="NC_019943.1"/>
</dbReference>
<protein>
    <submittedName>
        <fullName evidence="3">Putative membrane protein</fullName>
    </submittedName>
</protein>
<dbReference type="AlphaFoldDB" id="L0HCG2"/>
<feature type="transmembrane region" description="Helical" evidence="1">
    <location>
        <begin position="12"/>
        <end position="35"/>
    </location>
</feature>
<evidence type="ECO:0000259" key="2">
    <source>
        <dbReference type="Pfam" id="PF07786"/>
    </source>
</evidence>
<dbReference type="eggNOG" id="arCOG04370">
    <property type="taxonomic scope" value="Archaea"/>
</dbReference>
<sequence>MGGGLRLWEIDVARGVAILMMIVFHTIFDLSFFAIFPVDVASGFWRYFAYATASLFLLIVGISLVISHDRAATKLSGLLLVKKFFLRGAGIFTLGLLVTLATWFYLPQGYVIFGILHLIGVSVMLSPFFFRFRAWNIPAGILCILIGWFVMSRISLLSPSMLLLPLGIYGPTFWSVDYTPIFPWLGVVLIGMGVGAFLYAGATRQFTLEPLTDLFVRPLSFLGRHSLVIYLVHQPVIILLLALVTGTKVL</sequence>
<dbReference type="Pfam" id="PF07786">
    <property type="entry name" value="HGSNAT_cat"/>
    <property type="match status" value="1"/>
</dbReference>
<proteinExistence type="predicted"/>
<accession>L0HCG2</accession>
<keyword evidence="1" id="KW-1133">Transmembrane helix</keyword>
<dbReference type="EMBL" id="CP003167">
    <property type="protein sequence ID" value="AGB02432.1"/>
    <property type="molecule type" value="Genomic_DNA"/>
</dbReference>
<feature type="transmembrane region" description="Helical" evidence="1">
    <location>
        <begin position="181"/>
        <end position="200"/>
    </location>
</feature>